<comment type="subcellular location">
    <subcellularLocation>
        <location evidence="1">Membrane</location>
        <topology evidence="1">Multi-pass membrane protein</topology>
    </subcellularLocation>
</comment>
<sequence>MANPASTLDVTSFIDRNRVTPFQVLIAVLCFLIVAIDGFDTAAIGFIAPSIRALWHLSPQQLGPVFGAGLAGLMAGALLFGPIGDRIGRKRLLLGCLLVFGVSSVAAAAAPSFGWLIALRFATGLGLGGAMPNAVTLTSEYCPARLRSFLVTTMFCGFTCGSALGGFAAAMLIVQYGWRSVLLVGGIVPLAMALVYVRALPESVRYMVNAQWPPARIAAALRRIDPNANLDGVAFSVADVSRGSSGSRIGRLFTPELRNGTLLLWLTFFMSLLLIYLLQSWLPMLLHTSGASLRTAALVTAMFQVGGTLGAIALGWLMDRLNPCFVLAVAYVLAGVFTAAIGHLTGSPWLAAISVFLAGVCVSGTQCGANALSAAFYPSDCRVTGVSYANGVGRFGSVLGSLAGGSMLAAGLDMPMLFSIVGMPAIVAGCAMTVFGFHLRRDEVALSPVAGVGH</sequence>
<evidence type="ECO:0000256" key="3">
    <source>
        <dbReference type="ARBA" id="ARBA00022989"/>
    </source>
</evidence>
<evidence type="ECO:0000259" key="6">
    <source>
        <dbReference type="PROSITE" id="PS50850"/>
    </source>
</evidence>
<keyword evidence="3 5" id="KW-1133">Transmembrane helix</keyword>
<dbReference type="EMBL" id="FMYQ01000012">
    <property type="protein sequence ID" value="SDC97515.1"/>
    <property type="molecule type" value="Genomic_DNA"/>
</dbReference>
<evidence type="ECO:0000256" key="1">
    <source>
        <dbReference type="ARBA" id="ARBA00004141"/>
    </source>
</evidence>
<feature type="transmembrane region" description="Helical" evidence="5">
    <location>
        <begin position="61"/>
        <end position="80"/>
    </location>
</feature>
<feature type="transmembrane region" description="Helical" evidence="5">
    <location>
        <begin position="24"/>
        <end position="49"/>
    </location>
</feature>
<feature type="transmembrane region" description="Helical" evidence="5">
    <location>
        <begin position="180"/>
        <end position="197"/>
    </location>
</feature>
<dbReference type="InterPro" id="IPR020846">
    <property type="entry name" value="MFS_dom"/>
</dbReference>
<feature type="transmembrane region" description="Helical" evidence="5">
    <location>
        <begin position="349"/>
        <end position="372"/>
    </location>
</feature>
<feature type="transmembrane region" description="Helical" evidence="5">
    <location>
        <begin position="117"/>
        <end position="137"/>
    </location>
</feature>
<evidence type="ECO:0000256" key="4">
    <source>
        <dbReference type="ARBA" id="ARBA00023136"/>
    </source>
</evidence>
<evidence type="ECO:0000313" key="8">
    <source>
        <dbReference type="Proteomes" id="UP000198908"/>
    </source>
</evidence>
<feature type="transmembrane region" description="Helical" evidence="5">
    <location>
        <begin position="392"/>
        <end position="410"/>
    </location>
</feature>
<dbReference type="PANTHER" id="PTHR23508:SF10">
    <property type="entry name" value="CARBOXYLIC ACID TRANSPORTER PROTEIN HOMOLOG"/>
    <property type="match status" value="1"/>
</dbReference>
<dbReference type="OrthoDB" id="7066727at2"/>
<organism evidence="7 8">
    <name type="scientific">Paraburkholderia lycopersici</name>
    <dbReference type="NCBI Taxonomy" id="416944"/>
    <lineage>
        <taxon>Bacteria</taxon>
        <taxon>Pseudomonadati</taxon>
        <taxon>Pseudomonadota</taxon>
        <taxon>Betaproteobacteria</taxon>
        <taxon>Burkholderiales</taxon>
        <taxon>Burkholderiaceae</taxon>
        <taxon>Paraburkholderia</taxon>
    </lineage>
</organism>
<dbReference type="Proteomes" id="UP000198908">
    <property type="component" value="Unassembled WGS sequence"/>
</dbReference>
<proteinExistence type="predicted"/>
<dbReference type="STRING" id="416944.SAMN05421548_112169"/>
<dbReference type="GO" id="GO:0005886">
    <property type="term" value="C:plasma membrane"/>
    <property type="evidence" value="ECO:0007669"/>
    <property type="project" value="TreeGrafter"/>
</dbReference>
<name>A0A1G6R0D3_9BURK</name>
<dbReference type="Gene3D" id="1.20.1250.20">
    <property type="entry name" value="MFS general substrate transporter like domains"/>
    <property type="match status" value="1"/>
</dbReference>
<dbReference type="RefSeq" id="WP_091997900.1">
    <property type="nucleotide sequence ID" value="NZ_FMYQ01000012.1"/>
</dbReference>
<dbReference type="GO" id="GO:0046943">
    <property type="term" value="F:carboxylic acid transmembrane transporter activity"/>
    <property type="evidence" value="ECO:0007669"/>
    <property type="project" value="TreeGrafter"/>
</dbReference>
<dbReference type="Pfam" id="PF07690">
    <property type="entry name" value="MFS_1"/>
    <property type="match status" value="1"/>
</dbReference>
<dbReference type="CDD" id="cd17365">
    <property type="entry name" value="MFS_PcaK_like"/>
    <property type="match status" value="1"/>
</dbReference>
<feature type="transmembrane region" description="Helical" evidence="5">
    <location>
        <begin position="416"/>
        <end position="437"/>
    </location>
</feature>
<feature type="transmembrane region" description="Helical" evidence="5">
    <location>
        <begin position="149"/>
        <end position="174"/>
    </location>
</feature>
<reference evidence="8" key="1">
    <citation type="submission" date="2016-09" db="EMBL/GenBank/DDBJ databases">
        <authorList>
            <person name="Varghese N."/>
            <person name="Submissions S."/>
        </authorList>
    </citation>
    <scope>NUCLEOTIDE SEQUENCE [LARGE SCALE GENOMIC DNA]</scope>
    <source>
        <strain evidence="8">TNe-862</strain>
    </source>
</reference>
<accession>A0A1G6R0D3</accession>
<gene>
    <name evidence="7" type="ORF">SAMN05421548_112169</name>
</gene>
<keyword evidence="2 5" id="KW-0812">Transmembrane</keyword>
<evidence type="ECO:0000256" key="2">
    <source>
        <dbReference type="ARBA" id="ARBA00022692"/>
    </source>
</evidence>
<protein>
    <submittedName>
        <fullName evidence="7">MFS transporter, AAHS family, 4-hydroxybenzoate transporter</fullName>
    </submittedName>
</protein>
<feature type="transmembrane region" description="Helical" evidence="5">
    <location>
        <begin position="92"/>
        <end position="111"/>
    </location>
</feature>
<dbReference type="AlphaFoldDB" id="A0A1G6R0D3"/>
<feature type="transmembrane region" description="Helical" evidence="5">
    <location>
        <begin position="296"/>
        <end position="317"/>
    </location>
</feature>
<evidence type="ECO:0000256" key="5">
    <source>
        <dbReference type="SAM" id="Phobius"/>
    </source>
</evidence>
<feature type="transmembrane region" description="Helical" evidence="5">
    <location>
        <begin position="262"/>
        <end position="284"/>
    </location>
</feature>
<dbReference type="InterPro" id="IPR011701">
    <property type="entry name" value="MFS"/>
</dbReference>
<feature type="domain" description="Major facilitator superfamily (MFS) profile" evidence="6">
    <location>
        <begin position="26"/>
        <end position="440"/>
    </location>
</feature>
<feature type="transmembrane region" description="Helical" evidence="5">
    <location>
        <begin position="324"/>
        <end position="343"/>
    </location>
</feature>
<dbReference type="PANTHER" id="PTHR23508">
    <property type="entry name" value="CARBOXYLIC ACID TRANSPORTER PROTEIN HOMOLOG"/>
    <property type="match status" value="1"/>
</dbReference>
<keyword evidence="8" id="KW-1185">Reference proteome</keyword>
<evidence type="ECO:0000313" key="7">
    <source>
        <dbReference type="EMBL" id="SDC97515.1"/>
    </source>
</evidence>
<dbReference type="InterPro" id="IPR036259">
    <property type="entry name" value="MFS_trans_sf"/>
</dbReference>
<dbReference type="PROSITE" id="PS50850">
    <property type="entry name" value="MFS"/>
    <property type="match status" value="1"/>
</dbReference>
<dbReference type="SUPFAM" id="SSF103473">
    <property type="entry name" value="MFS general substrate transporter"/>
    <property type="match status" value="1"/>
</dbReference>
<keyword evidence="4 5" id="KW-0472">Membrane</keyword>